<sequence length="539" mass="56914">MAKIIAFDEEARRGLERGLNILADAVKVTLGPRGRNVVLEKKWGAPTITNDGVSIAKEIELDDPYEKIGAELVKEVAKKTDDVAGDGTTTATVLAQALVREGLRNVAAGADPISLKKGIEKAVAAITAELLESAKEVESKEQIAATASISAADPEIGALIAEAIDKVGKEGVVTVEESQTFGTELELTEGMRFDKGYINPYFVTDPERQEAVFEDPYILIANQKISNIKDLLPVVDKVIQDGKELVIIAEDVEGEALATLVLNKIRGIFKSVAVKAPGFGDRRKAQLQDIAILTGGQVITEEVGLKLENATLDLLGRARKVIVTKDETTIIEGAGDPGQLEGRVTQIRREIENTDSDYDREKLQERLAKLAGGVAVIKAGAATEVELKERKHRIEDAVRNAKAAVEEGIVPGGGVALIQSGRKALDALELTGDEATGANIVRVAIEAPLKQIALNAGLEPGVVANKVSELPAGHGLNAATGEYGDLFAQGIIDPAKVTRSALQNAASIAGLFLTTEAVVADKPEKVSAPAGDPTGGMDF</sequence>
<dbReference type="GO" id="GO:0042026">
    <property type="term" value="P:protein refolding"/>
    <property type="evidence" value="ECO:0007669"/>
    <property type="project" value="UniProtKB-UniRule"/>
</dbReference>
<evidence type="ECO:0000256" key="2">
    <source>
        <dbReference type="ARBA" id="ARBA00004241"/>
    </source>
</evidence>
<evidence type="ECO:0000256" key="1">
    <source>
        <dbReference type="ARBA" id="ARBA00004191"/>
    </source>
</evidence>
<dbReference type="RefSeq" id="WP_349428163.1">
    <property type="nucleotide sequence ID" value="NZ_CP151632.1"/>
</dbReference>
<keyword evidence="5 9" id="KW-0067">ATP-binding</keyword>
<keyword evidence="9" id="KW-0963">Cytoplasm</keyword>
<keyword evidence="7 9" id="KW-0413">Isomerase</keyword>
<dbReference type="SUPFAM" id="SSF52029">
    <property type="entry name" value="GroEL apical domain-like"/>
    <property type="match status" value="1"/>
</dbReference>
<dbReference type="PROSITE" id="PS00296">
    <property type="entry name" value="CHAPERONINS_CPN60"/>
    <property type="match status" value="1"/>
</dbReference>
<dbReference type="Gene3D" id="1.10.560.10">
    <property type="entry name" value="GroEL-like equatorial domain"/>
    <property type="match status" value="1"/>
</dbReference>
<feature type="binding site" evidence="9">
    <location>
        <begin position="29"/>
        <end position="32"/>
    </location>
    <ligand>
        <name>ATP</name>
        <dbReference type="ChEBI" id="CHEBI:30616"/>
    </ligand>
</feature>
<comment type="subunit">
    <text evidence="9 11">Forms a cylinder of 14 subunits composed of two heptameric rings stacked back-to-back. Interacts with the co-chaperonin GroES.</text>
</comment>
<dbReference type="HAMAP" id="MF_00600">
    <property type="entry name" value="CH60"/>
    <property type="match status" value="1"/>
</dbReference>
<evidence type="ECO:0000313" key="12">
    <source>
        <dbReference type="EMBL" id="WZO33626.1"/>
    </source>
</evidence>
<dbReference type="AlphaFoldDB" id="A0AAU6S9R1"/>
<dbReference type="GO" id="GO:0009986">
    <property type="term" value="C:cell surface"/>
    <property type="evidence" value="ECO:0007669"/>
    <property type="project" value="UniProtKB-SubCell"/>
</dbReference>
<evidence type="ECO:0000256" key="5">
    <source>
        <dbReference type="ARBA" id="ARBA00022840"/>
    </source>
</evidence>
<dbReference type="NCBIfam" id="NF009487">
    <property type="entry name" value="PRK12849.1"/>
    <property type="match status" value="1"/>
</dbReference>
<dbReference type="InterPro" id="IPR018370">
    <property type="entry name" value="Chaperonin_Cpn60_CS"/>
</dbReference>
<evidence type="ECO:0000256" key="8">
    <source>
        <dbReference type="ARBA" id="ARBA00025702"/>
    </source>
</evidence>
<dbReference type="PANTHER" id="PTHR45633">
    <property type="entry name" value="60 KDA HEAT SHOCK PROTEIN, MITOCHONDRIAL"/>
    <property type="match status" value="1"/>
</dbReference>
<dbReference type="GO" id="GO:0051082">
    <property type="term" value="F:unfolded protein binding"/>
    <property type="evidence" value="ECO:0007669"/>
    <property type="project" value="UniProtKB-UniRule"/>
</dbReference>
<dbReference type="NCBIfam" id="NF000592">
    <property type="entry name" value="PRK00013.1"/>
    <property type="match status" value="1"/>
</dbReference>
<dbReference type="CDD" id="cd03344">
    <property type="entry name" value="GroEL"/>
    <property type="match status" value="1"/>
</dbReference>
<comment type="similarity">
    <text evidence="3 9 10">Belongs to the chaperonin (HSP60) family.</text>
</comment>
<evidence type="ECO:0000256" key="4">
    <source>
        <dbReference type="ARBA" id="ARBA00022741"/>
    </source>
</evidence>
<dbReference type="GO" id="GO:0016853">
    <property type="term" value="F:isomerase activity"/>
    <property type="evidence" value="ECO:0007669"/>
    <property type="project" value="UniProtKB-KW"/>
</dbReference>
<gene>
    <name evidence="9 12" type="primary">groL</name>
    <name evidence="9" type="synonym">groEL</name>
    <name evidence="12" type="ORF">MRBLWS13_001255</name>
</gene>
<dbReference type="InterPro" id="IPR027409">
    <property type="entry name" value="GroEL-like_apical_dom_sf"/>
</dbReference>
<dbReference type="EC" id="5.6.1.7" evidence="9"/>
<comment type="subcellular location">
    <subcellularLocation>
        <location evidence="2">Cell surface</location>
    </subcellularLocation>
    <subcellularLocation>
        <location evidence="9">Cytoplasm</location>
    </subcellularLocation>
    <subcellularLocation>
        <location evidence="8">Secreted</location>
        <location evidence="8">Capsule</location>
    </subcellularLocation>
    <subcellularLocation>
        <location evidence="1">Secreted</location>
        <location evidence="1">Cell wall</location>
    </subcellularLocation>
</comment>
<organism evidence="12">
    <name type="scientific">Microbacterium sp. LWS13-1.2</name>
    <dbReference type="NCBI Taxonomy" id="3135264"/>
    <lineage>
        <taxon>Bacteria</taxon>
        <taxon>Bacillati</taxon>
        <taxon>Actinomycetota</taxon>
        <taxon>Actinomycetes</taxon>
        <taxon>Micrococcales</taxon>
        <taxon>Microbacteriaceae</taxon>
        <taxon>Microbacterium</taxon>
    </lineage>
</organism>
<keyword evidence="6 9" id="KW-0143">Chaperone</keyword>
<dbReference type="InterPro" id="IPR001844">
    <property type="entry name" value="Cpn60/GroEL"/>
</dbReference>
<dbReference type="InterPro" id="IPR027410">
    <property type="entry name" value="TCP-1-like_intermed_sf"/>
</dbReference>
<dbReference type="PRINTS" id="PR00298">
    <property type="entry name" value="CHAPERONIN60"/>
</dbReference>
<feature type="binding site" evidence="9">
    <location>
        <position position="413"/>
    </location>
    <ligand>
        <name>ATP</name>
        <dbReference type="ChEBI" id="CHEBI:30616"/>
    </ligand>
</feature>
<dbReference type="SUPFAM" id="SSF54849">
    <property type="entry name" value="GroEL-intermediate domain like"/>
    <property type="match status" value="1"/>
</dbReference>
<accession>A0AAU6S9R1</accession>
<dbReference type="EMBL" id="CP151632">
    <property type="protein sequence ID" value="WZO33626.1"/>
    <property type="molecule type" value="Genomic_DNA"/>
</dbReference>
<dbReference type="InterPro" id="IPR027413">
    <property type="entry name" value="GROEL-like_equatorial_sf"/>
</dbReference>
<dbReference type="GO" id="GO:0005524">
    <property type="term" value="F:ATP binding"/>
    <property type="evidence" value="ECO:0007669"/>
    <property type="project" value="UniProtKB-UniRule"/>
</dbReference>
<evidence type="ECO:0000256" key="3">
    <source>
        <dbReference type="ARBA" id="ARBA00006607"/>
    </source>
</evidence>
<proteinExistence type="inferred from homology"/>
<dbReference type="NCBIfam" id="TIGR02348">
    <property type="entry name" value="GroEL"/>
    <property type="match status" value="1"/>
</dbReference>
<evidence type="ECO:0000256" key="10">
    <source>
        <dbReference type="RuleBase" id="RU000418"/>
    </source>
</evidence>
<dbReference type="InterPro" id="IPR002423">
    <property type="entry name" value="Cpn60/GroEL/TCP-1"/>
</dbReference>
<dbReference type="Pfam" id="PF00118">
    <property type="entry name" value="Cpn60_TCP1"/>
    <property type="match status" value="1"/>
</dbReference>
<comment type="function">
    <text evidence="9 11">Together with its co-chaperonin GroES, plays an essential role in assisting protein folding. The GroEL-GroES system forms a nano-cage that allows encapsulation of the non-native substrate proteins and provides a physical environment optimized to promote and accelerate protein folding.</text>
</comment>
<feature type="binding site" evidence="9">
    <location>
        <position position="493"/>
    </location>
    <ligand>
        <name>ATP</name>
        <dbReference type="ChEBI" id="CHEBI:30616"/>
    </ligand>
</feature>
<feature type="binding site" evidence="9">
    <location>
        <begin position="477"/>
        <end position="479"/>
    </location>
    <ligand>
        <name>ATP</name>
        <dbReference type="ChEBI" id="CHEBI:30616"/>
    </ligand>
</feature>
<reference evidence="12" key="1">
    <citation type="submission" date="2024-04" db="EMBL/GenBank/DDBJ databases">
        <authorList>
            <person name="Roder T."/>
            <person name="Oberhansli S."/>
            <person name="Kreuzer M."/>
        </authorList>
    </citation>
    <scope>NUCLEOTIDE SEQUENCE</scope>
    <source>
        <strain evidence="12">LWS13-1.2</strain>
    </source>
</reference>
<dbReference type="NCBIfam" id="NF009489">
    <property type="entry name" value="PRK12851.1"/>
    <property type="match status" value="1"/>
</dbReference>
<protein>
    <recommendedName>
        <fullName evidence="9">Chaperonin GroEL</fullName>
        <ecNumber evidence="9">5.6.1.7</ecNumber>
    </recommendedName>
    <alternativeName>
        <fullName evidence="9">60 kDa chaperonin</fullName>
    </alternativeName>
    <alternativeName>
        <fullName evidence="9">Chaperonin-60</fullName>
        <shortName evidence="9">Cpn60</shortName>
    </alternativeName>
</protein>
<evidence type="ECO:0000256" key="7">
    <source>
        <dbReference type="ARBA" id="ARBA00023235"/>
    </source>
</evidence>
<dbReference type="NCBIfam" id="NF009488">
    <property type="entry name" value="PRK12850.1"/>
    <property type="match status" value="1"/>
</dbReference>
<dbReference type="GO" id="GO:0005737">
    <property type="term" value="C:cytoplasm"/>
    <property type="evidence" value="ECO:0007669"/>
    <property type="project" value="UniProtKB-SubCell"/>
</dbReference>
<evidence type="ECO:0000256" key="9">
    <source>
        <dbReference type="HAMAP-Rule" id="MF_00600"/>
    </source>
</evidence>
<evidence type="ECO:0000256" key="11">
    <source>
        <dbReference type="RuleBase" id="RU000419"/>
    </source>
</evidence>
<dbReference type="FunFam" id="3.50.7.10:FF:000001">
    <property type="entry name" value="60 kDa chaperonin"/>
    <property type="match status" value="1"/>
</dbReference>
<dbReference type="Gene3D" id="3.50.7.10">
    <property type="entry name" value="GroEL"/>
    <property type="match status" value="1"/>
</dbReference>
<keyword evidence="4 9" id="KW-0547">Nucleotide-binding</keyword>
<dbReference type="GO" id="GO:0140662">
    <property type="term" value="F:ATP-dependent protein folding chaperone"/>
    <property type="evidence" value="ECO:0007669"/>
    <property type="project" value="InterPro"/>
</dbReference>
<feature type="binding site" evidence="9">
    <location>
        <begin position="86"/>
        <end position="90"/>
    </location>
    <ligand>
        <name>ATP</name>
        <dbReference type="ChEBI" id="CHEBI:30616"/>
    </ligand>
</feature>
<dbReference type="SUPFAM" id="SSF48592">
    <property type="entry name" value="GroEL equatorial domain-like"/>
    <property type="match status" value="1"/>
</dbReference>
<name>A0AAU6S9R1_9MICO</name>
<comment type="caution">
    <text evidence="9">Lacks conserved residue(s) required for the propagation of feature annotation.</text>
</comment>
<dbReference type="GO" id="GO:0042603">
    <property type="term" value="C:capsule"/>
    <property type="evidence" value="ECO:0007669"/>
    <property type="project" value="UniProtKB-SubCell"/>
</dbReference>
<evidence type="ECO:0000256" key="6">
    <source>
        <dbReference type="ARBA" id="ARBA00023186"/>
    </source>
</evidence>
<dbReference type="GO" id="GO:0009408">
    <property type="term" value="P:response to heat"/>
    <property type="evidence" value="ECO:0007669"/>
    <property type="project" value="UniProtKB-ARBA"/>
</dbReference>
<dbReference type="Gene3D" id="3.30.260.10">
    <property type="entry name" value="TCP-1-like chaperonin intermediate domain"/>
    <property type="match status" value="1"/>
</dbReference>